<keyword evidence="3 5" id="KW-1133">Transmembrane helix</keyword>
<dbReference type="InterPro" id="IPR002781">
    <property type="entry name" value="TM_pro_TauE-like"/>
</dbReference>
<keyword evidence="2 5" id="KW-0812">Transmembrane</keyword>
<dbReference type="Proteomes" id="UP001365781">
    <property type="component" value="Unassembled WGS sequence"/>
</dbReference>
<gene>
    <name evidence="6" type="ORF">WB403_50590</name>
</gene>
<evidence type="ECO:0000256" key="2">
    <source>
        <dbReference type="ARBA" id="ARBA00022692"/>
    </source>
</evidence>
<evidence type="ECO:0000256" key="4">
    <source>
        <dbReference type="ARBA" id="ARBA00023136"/>
    </source>
</evidence>
<keyword evidence="5" id="KW-1003">Cell membrane</keyword>
<feature type="transmembrane region" description="Helical" evidence="5">
    <location>
        <begin position="12"/>
        <end position="33"/>
    </location>
</feature>
<dbReference type="Pfam" id="PF01925">
    <property type="entry name" value="TauE"/>
    <property type="match status" value="1"/>
</dbReference>
<keyword evidence="7" id="KW-1185">Reference proteome</keyword>
<comment type="similarity">
    <text evidence="5">Belongs to the 4-toluene sulfonate uptake permease (TSUP) (TC 2.A.102) family.</text>
</comment>
<feature type="non-terminal residue" evidence="6">
    <location>
        <position position="1"/>
    </location>
</feature>
<evidence type="ECO:0000313" key="6">
    <source>
        <dbReference type="EMBL" id="MEI5617361.1"/>
    </source>
</evidence>
<comment type="subcellular location">
    <subcellularLocation>
        <location evidence="5">Cell membrane</location>
        <topology evidence="5">Multi-pass membrane protein</topology>
    </subcellularLocation>
    <subcellularLocation>
        <location evidence="1">Membrane</location>
        <topology evidence="1">Multi-pass membrane protein</topology>
    </subcellularLocation>
</comment>
<sequence>SRIVIFKKHIHWRVFFWFVPFSIPAVLLGAWIMKYVNPLYLALIVGFFLVANIPELFRKKEELDKEQKPSPKFMLAVVGFFAGFIS</sequence>
<evidence type="ECO:0000256" key="1">
    <source>
        <dbReference type="ARBA" id="ARBA00004141"/>
    </source>
</evidence>
<feature type="transmembrane region" description="Helical" evidence="5">
    <location>
        <begin position="39"/>
        <end position="57"/>
    </location>
</feature>
<accession>A0ABU8GVZ3</accession>
<keyword evidence="4 5" id="KW-0472">Membrane</keyword>
<protein>
    <recommendedName>
        <fullName evidence="5">Probable membrane transporter protein</fullName>
    </recommendedName>
</protein>
<name>A0ABU8GVZ3_9ACTN</name>
<dbReference type="EMBL" id="JBBAYM010000529">
    <property type="protein sequence ID" value="MEI5617361.1"/>
    <property type="molecule type" value="Genomic_DNA"/>
</dbReference>
<comment type="caution">
    <text evidence="6">The sequence shown here is derived from an EMBL/GenBank/DDBJ whole genome shotgun (WGS) entry which is preliminary data.</text>
</comment>
<organism evidence="6 7">
    <name type="scientific">Streptomyces brasiliscabiei</name>
    <dbReference type="NCBI Taxonomy" id="2736302"/>
    <lineage>
        <taxon>Bacteria</taxon>
        <taxon>Bacillati</taxon>
        <taxon>Actinomycetota</taxon>
        <taxon>Actinomycetes</taxon>
        <taxon>Kitasatosporales</taxon>
        <taxon>Streptomycetaceae</taxon>
        <taxon>Streptomyces</taxon>
    </lineage>
</organism>
<feature type="non-terminal residue" evidence="6">
    <location>
        <position position="86"/>
    </location>
</feature>
<proteinExistence type="inferred from homology"/>
<reference evidence="6 7" key="1">
    <citation type="submission" date="2024-03" db="EMBL/GenBank/DDBJ databases">
        <title>First Report of Pectobacterium brasiliscabiei causing potato scab in china.</title>
        <authorList>
            <person name="Handique U."/>
        </authorList>
    </citation>
    <scope>NUCLEOTIDE SEQUENCE [LARGE SCALE GENOMIC DNA]</scope>
    <source>
        <strain evidence="6 7">ZRIMU1503</strain>
    </source>
</reference>
<evidence type="ECO:0000313" key="7">
    <source>
        <dbReference type="Proteomes" id="UP001365781"/>
    </source>
</evidence>
<evidence type="ECO:0000256" key="5">
    <source>
        <dbReference type="RuleBase" id="RU363041"/>
    </source>
</evidence>
<evidence type="ECO:0000256" key="3">
    <source>
        <dbReference type="ARBA" id="ARBA00022989"/>
    </source>
</evidence>
<dbReference type="RefSeq" id="WP_336559222.1">
    <property type="nucleotide sequence ID" value="NZ_JBBAYM010000529.1"/>
</dbReference>